<feature type="chain" id="PRO_5012287180" evidence="1">
    <location>
        <begin position="24"/>
        <end position="105"/>
    </location>
</feature>
<evidence type="ECO:0000313" key="3">
    <source>
        <dbReference type="EMBL" id="OTG20171.1"/>
    </source>
</evidence>
<accession>A0A251UD12</accession>
<evidence type="ECO:0000256" key="1">
    <source>
        <dbReference type="SAM" id="SignalP"/>
    </source>
</evidence>
<protein>
    <submittedName>
        <fullName evidence="3">Uncharacterized protein</fullName>
    </submittedName>
</protein>
<name>A0A251UD12_HELAN</name>
<dbReference type="EMBL" id="MNCJ02000322">
    <property type="protein sequence ID" value="KAF5798023.1"/>
    <property type="molecule type" value="Genomic_DNA"/>
</dbReference>
<reference evidence="3" key="2">
    <citation type="submission" date="2017-02" db="EMBL/GenBank/DDBJ databases">
        <title>Sunflower complete genome.</title>
        <authorList>
            <person name="Langlade N."/>
            <person name="Munos S."/>
        </authorList>
    </citation>
    <scope>NUCLEOTIDE SEQUENCE [LARGE SCALE GENOMIC DNA]</scope>
    <source>
        <tissue evidence="3">Leaves</tissue>
    </source>
</reference>
<reference evidence="2 4" key="1">
    <citation type="journal article" date="2017" name="Nature">
        <title>The sunflower genome provides insights into oil metabolism, flowering and Asterid evolution.</title>
        <authorList>
            <person name="Badouin H."/>
            <person name="Gouzy J."/>
            <person name="Grassa C.J."/>
            <person name="Murat F."/>
            <person name="Staton S.E."/>
            <person name="Cottret L."/>
            <person name="Lelandais-Briere C."/>
            <person name="Owens G.L."/>
            <person name="Carrere S."/>
            <person name="Mayjonade B."/>
            <person name="Legrand L."/>
            <person name="Gill N."/>
            <person name="Kane N.C."/>
            <person name="Bowers J.E."/>
            <person name="Hubner S."/>
            <person name="Bellec A."/>
            <person name="Berard A."/>
            <person name="Berges H."/>
            <person name="Blanchet N."/>
            <person name="Boniface M.C."/>
            <person name="Brunel D."/>
            <person name="Catrice O."/>
            <person name="Chaidir N."/>
            <person name="Claudel C."/>
            <person name="Donnadieu C."/>
            <person name="Faraut T."/>
            <person name="Fievet G."/>
            <person name="Helmstetter N."/>
            <person name="King M."/>
            <person name="Knapp S.J."/>
            <person name="Lai Z."/>
            <person name="Le Paslier M.C."/>
            <person name="Lippi Y."/>
            <person name="Lorenzon L."/>
            <person name="Mandel J.R."/>
            <person name="Marage G."/>
            <person name="Marchand G."/>
            <person name="Marquand E."/>
            <person name="Bret-Mestries E."/>
            <person name="Morien E."/>
            <person name="Nambeesan S."/>
            <person name="Nguyen T."/>
            <person name="Pegot-Espagnet P."/>
            <person name="Pouilly N."/>
            <person name="Raftis F."/>
            <person name="Sallet E."/>
            <person name="Schiex T."/>
            <person name="Thomas J."/>
            <person name="Vandecasteele C."/>
            <person name="Vares D."/>
            <person name="Vear F."/>
            <person name="Vautrin S."/>
            <person name="Crespi M."/>
            <person name="Mangin B."/>
            <person name="Burke J.M."/>
            <person name="Salse J."/>
            <person name="Munos S."/>
            <person name="Vincourt P."/>
            <person name="Rieseberg L.H."/>
            <person name="Langlade N.B."/>
        </authorList>
    </citation>
    <scope>NUCLEOTIDE SEQUENCE [LARGE SCALE GENOMIC DNA]</scope>
    <source>
        <strain evidence="4">cv. SF193</strain>
        <tissue evidence="2">Leaves</tissue>
    </source>
</reference>
<feature type="signal peptide" evidence="1">
    <location>
        <begin position="1"/>
        <end position="23"/>
    </location>
</feature>
<keyword evidence="4" id="KW-1185">Reference proteome</keyword>
<dbReference type="InParanoid" id="A0A251UD12"/>
<reference evidence="2" key="3">
    <citation type="submission" date="2020-06" db="EMBL/GenBank/DDBJ databases">
        <title>Helianthus annuus Genome sequencing and assembly Release 2.</title>
        <authorList>
            <person name="Gouzy J."/>
            <person name="Langlade N."/>
            <person name="Munos S."/>
        </authorList>
    </citation>
    <scope>NUCLEOTIDE SEQUENCE</scope>
    <source>
        <tissue evidence="2">Leaves</tissue>
    </source>
</reference>
<sequence>MEQLHLQTTIKTLIFILWQCCNLINNQTSLSYQASWCQAYALRTVRYLNYVGALRSLRRTVSHYPLRSIRRAASSSSLLLLPLSSRIATMILLLPPQWTLIYIKE</sequence>
<keyword evidence="1" id="KW-0732">Signal</keyword>
<organism evidence="3 4">
    <name type="scientific">Helianthus annuus</name>
    <name type="common">Common sunflower</name>
    <dbReference type="NCBI Taxonomy" id="4232"/>
    <lineage>
        <taxon>Eukaryota</taxon>
        <taxon>Viridiplantae</taxon>
        <taxon>Streptophyta</taxon>
        <taxon>Embryophyta</taxon>
        <taxon>Tracheophyta</taxon>
        <taxon>Spermatophyta</taxon>
        <taxon>Magnoliopsida</taxon>
        <taxon>eudicotyledons</taxon>
        <taxon>Gunneridae</taxon>
        <taxon>Pentapetalae</taxon>
        <taxon>asterids</taxon>
        <taxon>campanulids</taxon>
        <taxon>Asterales</taxon>
        <taxon>Asteraceae</taxon>
        <taxon>Asteroideae</taxon>
        <taxon>Heliantheae alliance</taxon>
        <taxon>Heliantheae</taxon>
        <taxon>Helianthus</taxon>
    </lineage>
</organism>
<dbReference type="Proteomes" id="UP000215914">
    <property type="component" value="Chromosome 7"/>
</dbReference>
<dbReference type="Gramene" id="mRNA:HanXRQr2_Chr07g0287811">
    <property type="protein sequence ID" value="mRNA:HanXRQr2_Chr07g0287811"/>
    <property type="gene ID" value="HanXRQr2_Chr07g0287811"/>
</dbReference>
<gene>
    <name evidence="3" type="ORF">HannXRQ_Chr07g0190081</name>
    <name evidence="2" type="ORF">HanXRQr2_Chr07g0287811</name>
</gene>
<proteinExistence type="predicted"/>
<dbReference type="AlphaFoldDB" id="A0A251UD12"/>
<evidence type="ECO:0000313" key="4">
    <source>
        <dbReference type="Proteomes" id="UP000215914"/>
    </source>
</evidence>
<dbReference type="EMBL" id="CM007896">
    <property type="protein sequence ID" value="OTG20171.1"/>
    <property type="molecule type" value="Genomic_DNA"/>
</dbReference>
<evidence type="ECO:0000313" key="2">
    <source>
        <dbReference type="EMBL" id="KAF5798023.1"/>
    </source>
</evidence>